<dbReference type="Proteomes" id="UP000053864">
    <property type="component" value="Unassembled WGS sequence"/>
</dbReference>
<feature type="region of interest" description="Disordered" evidence="1">
    <location>
        <begin position="85"/>
        <end position="105"/>
    </location>
</feature>
<dbReference type="VEuPathDB" id="FungiDB:PPTG_07856"/>
<dbReference type="AlphaFoldDB" id="W2JKZ7"/>
<dbReference type="EMBL" id="KI671354">
    <property type="protein sequence ID" value="ETL47086.1"/>
    <property type="molecule type" value="Genomic_DNA"/>
</dbReference>
<protein>
    <recommendedName>
        <fullName evidence="4">Endonuclease/exonuclease/phosphatase domain-containing protein</fullName>
    </recommendedName>
</protein>
<accession>W2JKZ7</accession>
<gene>
    <name evidence="2" type="ORF">L916_03131</name>
</gene>
<organism evidence="2 3">
    <name type="scientific">Phytophthora nicotianae</name>
    <name type="common">Potato buckeye rot agent</name>
    <name type="synonym">Phytophthora parasitica</name>
    <dbReference type="NCBI Taxonomy" id="4792"/>
    <lineage>
        <taxon>Eukaryota</taxon>
        <taxon>Sar</taxon>
        <taxon>Stramenopiles</taxon>
        <taxon>Oomycota</taxon>
        <taxon>Peronosporomycetes</taxon>
        <taxon>Peronosporales</taxon>
        <taxon>Peronosporaceae</taxon>
        <taxon>Phytophthora</taxon>
    </lineage>
</organism>
<name>W2JKZ7_PHYNI</name>
<evidence type="ECO:0008006" key="4">
    <source>
        <dbReference type="Google" id="ProtNLM"/>
    </source>
</evidence>
<reference evidence="2 3" key="1">
    <citation type="submission" date="2013-11" db="EMBL/GenBank/DDBJ databases">
        <title>The Genome Sequence of Phytophthora parasitica CJ05E6.</title>
        <authorList>
            <consortium name="The Broad Institute Genomics Platform"/>
            <person name="Russ C."/>
            <person name="Tyler B."/>
            <person name="Panabieres F."/>
            <person name="Shan W."/>
            <person name="Tripathy S."/>
            <person name="Grunwald N."/>
            <person name="Machado M."/>
            <person name="Johnson C.S."/>
            <person name="Arredondo F."/>
            <person name="Hong C."/>
            <person name="Coffey M."/>
            <person name="Young S.K."/>
            <person name="Zeng Q."/>
            <person name="Gargeya S."/>
            <person name="Fitzgerald M."/>
            <person name="Abouelleil A."/>
            <person name="Alvarado L."/>
            <person name="Chapman S.B."/>
            <person name="Gainer-Dewar J."/>
            <person name="Goldberg J."/>
            <person name="Griggs A."/>
            <person name="Gujja S."/>
            <person name="Hansen M."/>
            <person name="Howarth C."/>
            <person name="Imamovic A."/>
            <person name="Ireland A."/>
            <person name="Larimer J."/>
            <person name="McCowan C."/>
            <person name="Murphy C."/>
            <person name="Pearson M."/>
            <person name="Poon T.W."/>
            <person name="Priest M."/>
            <person name="Roberts A."/>
            <person name="Saif S."/>
            <person name="Shea T."/>
            <person name="Sykes S."/>
            <person name="Wortman J."/>
            <person name="Nusbaum C."/>
            <person name="Birren B."/>
        </authorList>
    </citation>
    <scope>NUCLEOTIDE SEQUENCE [LARGE SCALE GENOMIC DNA]</scope>
    <source>
        <strain evidence="2 3">CJ05E6</strain>
    </source>
</reference>
<proteinExistence type="predicted"/>
<evidence type="ECO:0000256" key="1">
    <source>
        <dbReference type="SAM" id="MobiDB-lite"/>
    </source>
</evidence>
<sequence>MKTESEALSRLMKQSGMEDARVLLGSALVELELPKHEHFTHRQGESASRLDRFYLSSSLSAWMQWLEVTPSPMISDHAEIMLHLRDPARRRPTQRRSSRPPYPFRGSHTERIIQELLEELLGSAPQRDQLRWDCWIKASRKAVKNVAQRDKKRRKQVAVKLKRQIQENSKTGVQLVTALVDDLRQRKPKRAGDRLHRTREQVRWLFKETAVWERDQTVSQILPPPNLKFDPDMPIQERFSKVWKQITGKRHSQCDEASSGELCHYSVGEESERGGKHSAKGVLAV</sequence>
<dbReference type="Gene3D" id="3.60.10.10">
    <property type="entry name" value="Endonuclease/exonuclease/phosphatase"/>
    <property type="match status" value="1"/>
</dbReference>
<dbReference type="InterPro" id="IPR036691">
    <property type="entry name" value="Endo/exonu/phosph_ase_sf"/>
</dbReference>
<evidence type="ECO:0000313" key="3">
    <source>
        <dbReference type="Proteomes" id="UP000053864"/>
    </source>
</evidence>
<evidence type="ECO:0000313" key="2">
    <source>
        <dbReference type="EMBL" id="ETL47086.1"/>
    </source>
</evidence>